<accession>A0ABQ3KIV8</accession>
<comment type="caution">
    <text evidence="1">The sequence shown here is derived from an EMBL/GenBank/DDBJ whole genome shotgun (WGS) entry which is preliminary data.</text>
</comment>
<evidence type="ECO:0000313" key="1">
    <source>
        <dbReference type="EMBL" id="GHG29998.1"/>
    </source>
</evidence>
<keyword evidence="2" id="KW-1185">Reference proteome</keyword>
<protein>
    <submittedName>
        <fullName evidence="1">Uncharacterized protein</fullName>
    </submittedName>
</protein>
<sequence>MSAVRLVSIQDLGSNCYAVTLADDQGGRRSFRLTVDDSIVPVVPASDELLAACHLNVGALKPVFQAVLDFHAASRMELDIDLATR</sequence>
<name>A0ABQ3KIV8_9PSEU</name>
<dbReference type="Proteomes" id="UP000649955">
    <property type="component" value="Unassembled WGS sequence"/>
</dbReference>
<gene>
    <name evidence="1" type="ORF">GCM10017567_57290</name>
</gene>
<reference evidence="2" key="1">
    <citation type="journal article" date="2019" name="Int. J. Syst. Evol. Microbiol.">
        <title>The Global Catalogue of Microorganisms (GCM) 10K type strain sequencing project: providing services to taxonomists for standard genome sequencing and annotation.</title>
        <authorList>
            <consortium name="The Broad Institute Genomics Platform"/>
            <consortium name="The Broad Institute Genome Sequencing Center for Infectious Disease"/>
            <person name="Wu L."/>
            <person name="Ma J."/>
        </authorList>
    </citation>
    <scope>NUCLEOTIDE SEQUENCE [LARGE SCALE GENOMIC DNA]</scope>
    <source>
        <strain evidence="2">CGMCC 4.7680</strain>
    </source>
</reference>
<dbReference type="RefSeq" id="WP_191314412.1">
    <property type="nucleotide sequence ID" value="NZ_BNAW01000030.1"/>
</dbReference>
<evidence type="ECO:0000313" key="2">
    <source>
        <dbReference type="Proteomes" id="UP000649955"/>
    </source>
</evidence>
<dbReference type="EMBL" id="BNAW01000030">
    <property type="protein sequence ID" value="GHG29998.1"/>
    <property type="molecule type" value="Genomic_DNA"/>
</dbReference>
<organism evidence="1 2">
    <name type="scientific">Amycolatopsis bullii</name>
    <dbReference type="NCBI Taxonomy" id="941987"/>
    <lineage>
        <taxon>Bacteria</taxon>
        <taxon>Bacillati</taxon>
        <taxon>Actinomycetota</taxon>
        <taxon>Actinomycetes</taxon>
        <taxon>Pseudonocardiales</taxon>
        <taxon>Pseudonocardiaceae</taxon>
        <taxon>Amycolatopsis</taxon>
    </lineage>
</organism>
<proteinExistence type="predicted"/>